<keyword evidence="3" id="KW-1185">Reference proteome</keyword>
<dbReference type="RefSeq" id="WP_160681120.1">
    <property type="nucleotide sequence ID" value="NZ_WTYW01000001.1"/>
</dbReference>
<feature type="compositionally biased region" description="Low complexity" evidence="1">
    <location>
        <begin position="67"/>
        <end position="85"/>
    </location>
</feature>
<gene>
    <name evidence="2" type="ORF">GRI38_00755</name>
</gene>
<sequence>MIGKLIGAFVGDKLAKQTRGVDGATGAVLGVVATTVLRRLSLPAMLAIGAGGYLAKKFADDAKKADSGTSTKTSGASTTTTAKTI</sequence>
<comment type="caution">
    <text evidence="2">The sequence shown here is derived from an EMBL/GenBank/DDBJ whole genome shotgun (WGS) entry which is preliminary data.</text>
</comment>
<reference evidence="2 3" key="1">
    <citation type="submission" date="2019-12" db="EMBL/GenBank/DDBJ databases">
        <title>Genomic-based taxomic classification of the family Erythrobacteraceae.</title>
        <authorList>
            <person name="Xu L."/>
        </authorList>
    </citation>
    <scope>NUCLEOTIDE SEQUENCE [LARGE SCALE GENOMIC DNA]</scope>
    <source>
        <strain evidence="2 3">MCCC 1A09962</strain>
    </source>
</reference>
<dbReference type="EMBL" id="WTYW01000001">
    <property type="protein sequence ID" value="MXO84563.1"/>
    <property type="molecule type" value="Genomic_DNA"/>
</dbReference>
<organism evidence="2 3">
    <name type="scientific">Parapontixanthobacter aurantiacus</name>
    <dbReference type="NCBI Taxonomy" id="1463599"/>
    <lineage>
        <taxon>Bacteria</taxon>
        <taxon>Pseudomonadati</taxon>
        <taxon>Pseudomonadota</taxon>
        <taxon>Alphaproteobacteria</taxon>
        <taxon>Sphingomonadales</taxon>
        <taxon>Erythrobacteraceae</taxon>
        <taxon>Parapontixanthobacter</taxon>
    </lineage>
</organism>
<dbReference type="Proteomes" id="UP000433104">
    <property type="component" value="Unassembled WGS sequence"/>
</dbReference>
<proteinExistence type="predicted"/>
<protein>
    <submittedName>
        <fullName evidence="2">Uncharacterized protein</fullName>
    </submittedName>
</protein>
<evidence type="ECO:0000313" key="3">
    <source>
        <dbReference type="Proteomes" id="UP000433104"/>
    </source>
</evidence>
<feature type="region of interest" description="Disordered" evidence="1">
    <location>
        <begin position="60"/>
        <end position="85"/>
    </location>
</feature>
<dbReference type="AlphaFoldDB" id="A0A844ZBR2"/>
<evidence type="ECO:0000256" key="1">
    <source>
        <dbReference type="SAM" id="MobiDB-lite"/>
    </source>
</evidence>
<evidence type="ECO:0000313" key="2">
    <source>
        <dbReference type="EMBL" id="MXO84563.1"/>
    </source>
</evidence>
<name>A0A844ZBR2_9SPHN</name>
<accession>A0A844ZBR2</accession>